<dbReference type="InterPro" id="IPR058637">
    <property type="entry name" value="YknX-like_C"/>
</dbReference>
<feature type="chain" id="PRO_5047465641" evidence="3">
    <location>
        <begin position="27"/>
        <end position="400"/>
    </location>
</feature>
<dbReference type="InterPro" id="IPR058625">
    <property type="entry name" value="MdtA-like_BSH"/>
</dbReference>
<dbReference type="Gene3D" id="2.40.50.100">
    <property type="match status" value="1"/>
</dbReference>
<name>A0ABX2AWD6_9BACT</name>
<evidence type="ECO:0000259" key="5">
    <source>
        <dbReference type="Pfam" id="PF25944"/>
    </source>
</evidence>
<sequence>MKQKKMFIITALAAAVLASCGGGSQGKPNFGDNEYAVRTVKAQSAELQTSYPATVRGVQDVEIRPKIAGFITKINVKEGQSVKKGQVLFVIDNVTYEAAARQAKAAVNSAKAQLNTSKLTYENSKKLFDNKVIGDFELQSAQNAYESAKAAFAQAEASYVSAKQNLDFCYVTSPANGVIGELPYKVGALVSSSSQQPLTTVSDNKTMQVYFSLTEKELMGLSHSEGGVEAAIKDFPGVKLQLADGSIYGTEGHVAAVSGVIDAATGTVQVRADFDNPGQKLKSGASGSVIVPQTAQDAIVIPQSAVMQVQDKFFVYVVGKDNKVKYTSVTVNPENDGKNYIIESGLKSGETIVVYGVTGLTDGTEIKQLTEAQYAEKLQKAEKLGEAQGDLNEFKKAMGK</sequence>
<feature type="domain" description="Multidrug resistance protein MdtA-like beta-barrel" evidence="5">
    <location>
        <begin position="206"/>
        <end position="282"/>
    </location>
</feature>
<evidence type="ECO:0000313" key="8">
    <source>
        <dbReference type="Proteomes" id="UP001193734"/>
    </source>
</evidence>
<dbReference type="InterPro" id="IPR058626">
    <property type="entry name" value="MdtA-like_b-barrel"/>
</dbReference>
<dbReference type="GeneID" id="82158244"/>
<keyword evidence="3" id="KW-0732">Signal</keyword>
<dbReference type="Gene3D" id="2.40.30.170">
    <property type="match status" value="1"/>
</dbReference>
<dbReference type="Pfam" id="PF25989">
    <property type="entry name" value="YknX_C"/>
    <property type="match status" value="1"/>
</dbReference>
<proteinExistence type="inferred from homology"/>
<dbReference type="InterPro" id="IPR006143">
    <property type="entry name" value="RND_pump_MFP"/>
</dbReference>
<accession>A0ABX2AWD6</accession>
<protein>
    <submittedName>
        <fullName evidence="7">Efflux RND transporter periplasmic adaptor subunit</fullName>
    </submittedName>
</protein>
<comment type="similarity">
    <text evidence="1">Belongs to the membrane fusion protein (MFP) (TC 8.A.1) family.</text>
</comment>
<dbReference type="Pfam" id="PF25917">
    <property type="entry name" value="BSH_RND"/>
    <property type="match status" value="1"/>
</dbReference>
<keyword evidence="8" id="KW-1185">Reference proteome</keyword>
<feature type="signal peptide" evidence="3">
    <location>
        <begin position="1"/>
        <end position="26"/>
    </location>
</feature>
<dbReference type="SUPFAM" id="SSF111369">
    <property type="entry name" value="HlyD-like secretion proteins"/>
    <property type="match status" value="1"/>
</dbReference>
<dbReference type="PROSITE" id="PS51257">
    <property type="entry name" value="PROKAR_LIPOPROTEIN"/>
    <property type="match status" value="1"/>
</dbReference>
<dbReference type="Proteomes" id="UP001193734">
    <property type="component" value="Unassembled WGS sequence"/>
</dbReference>
<dbReference type="Pfam" id="PF25944">
    <property type="entry name" value="Beta-barrel_RND"/>
    <property type="match status" value="1"/>
</dbReference>
<keyword evidence="2" id="KW-0175">Coiled coil</keyword>
<reference evidence="7 8" key="1">
    <citation type="submission" date="2020-05" db="EMBL/GenBank/DDBJ databases">
        <title>Distinct polysaccharide utilization as determinants for interspecies competition between intestinal Prevotella spp.</title>
        <authorList>
            <person name="Galvez E.J.C."/>
            <person name="Iljazovic A."/>
            <person name="Strowig T."/>
        </authorList>
    </citation>
    <scope>NUCLEOTIDE SEQUENCE [LARGE SCALE GENOMIC DNA]</scope>
    <source>
        <strain evidence="7 8">PROD</strain>
    </source>
</reference>
<dbReference type="NCBIfam" id="TIGR01730">
    <property type="entry name" value="RND_mfp"/>
    <property type="match status" value="1"/>
</dbReference>
<dbReference type="PANTHER" id="PTHR30158">
    <property type="entry name" value="ACRA/E-RELATED COMPONENT OF DRUG EFFLUX TRANSPORTER"/>
    <property type="match status" value="1"/>
</dbReference>
<dbReference type="RefSeq" id="WP_172177207.1">
    <property type="nucleotide sequence ID" value="NZ_CASGIA010000012.1"/>
</dbReference>
<dbReference type="PANTHER" id="PTHR30158:SF23">
    <property type="entry name" value="MULTIDRUG RESISTANCE PROTEIN MEXA"/>
    <property type="match status" value="1"/>
</dbReference>
<evidence type="ECO:0000259" key="6">
    <source>
        <dbReference type="Pfam" id="PF25989"/>
    </source>
</evidence>
<evidence type="ECO:0000256" key="3">
    <source>
        <dbReference type="SAM" id="SignalP"/>
    </source>
</evidence>
<evidence type="ECO:0000256" key="1">
    <source>
        <dbReference type="ARBA" id="ARBA00009477"/>
    </source>
</evidence>
<gene>
    <name evidence="7" type="ORF">HPS55_10755</name>
</gene>
<feature type="coiled-coil region" evidence="2">
    <location>
        <begin position="138"/>
        <end position="165"/>
    </location>
</feature>
<dbReference type="EMBL" id="JABKKE010000018">
    <property type="protein sequence ID" value="NPE14794.1"/>
    <property type="molecule type" value="Genomic_DNA"/>
</dbReference>
<evidence type="ECO:0000259" key="4">
    <source>
        <dbReference type="Pfam" id="PF25917"/>
    </source>
</evidence>
<organism evidence="7 8">
    <name type="scientific">Xylanibacter rodentium</name>
    <dbReference type="NCBI Taxonomy" id="2736289"/>
    <lineage>
        <taxon>Bacteria</taxon>
        <taxon>Pseudomonadati</taxon>
        <taxon>Bacteroidota</taxon>
        <taxon>Bacteroidia</taxon>
        <taxon>Bacteroidales</taxon>
        <taxon>Prevotellaceae</taxon>
        <taxon>Xylanibacter</taxon>
    </lineage>
</organism>
<evidence type="ECO:0000313" key="7">
    <source>
        <dbReference type="EMBL" id="NPE14794.1"/>
    </source>
</evidence>
<feature type="domain" description="Multidrug resistance protein MdtA-like barrel-sandwich hybrid" evidence="4">
    <location>
        <begin position="60"/>
        <end position="201"/>
    </location>
</feature>
<dbReference type="Gene3D" id="1.10.287.470">
    <property type="entry name" value="Helix hairpin bin"/>
    <property type="match status" value="1"/>
</dbReference>
<comment type="caution">
    <text evidence="7">The sequence shown here is derived from an EMBL/GenBank/DDBJ whole genome shotgun (WGS) entry which is preliminary data.</text>
</comment>
<dbReference type="Gene3D" id="2.40.420.20">
    <property type="match status" value="1"/>
</dbReference>
<feature type="domain" description="YknX-like C-terminal permuted SH3-like" evidence="6">
    <location>
        <begin position="298"/>
        <end position="367"/>
    </location>
</feature>
<evidence type="ECO:0000256" key="2">
    <source>
        <dbReference type="SAM" id="Coils"/>
    </source>
</evidence>